<dbReference type="InterPro" id="IPR000595">
    <property type="entry name" value="cNMP-bd_dom"/>
</dbReference>
<dbReference type="Pfam" id="PF00027">
    <property type="entry name" value="cNMP_binding"/>
    <property type="match status" value="1"/>
</dbReference>
<dbReference type="CDD" id="cd00038">
    <property type="entry name" value="CAP_ED"/>
    <property type="match status" value="1"/>
</dbReference>
<accession>A0AAP2DKX5</accession>
<name>A0AAP2DKX5_9BACT</name>
<keyword evidence="3" id="KW-1185">Reference proteome</keyword>
<gene>
    <name evidence="2" type="ORF">KK083_14405</name>
</gene>
<feature type="domain" description="Cyclic nucleotide-binding" evidence="1">
    <location>
        <begin position="29"/>
        <end position="116"/>
    </location>
</feature>
<evidence type="ECO:0000313" key="2">
    <source>
        <dbReference type="EMBL" id="MBT1698081.1"/>
    </source>
</evidence>
<dbReference type="Proteomes" id="UP001319200">
    <property type="component" value="Unassembled WGS sequence"/>
</dbReference>
<organism evidence="2 3">
    <name type="scientific">Chryseosolibacter histidini</name>
    <dbReference type="NCBI Taxonomy" id="2782349"/>
    <lineage>
        <taxon>Bacteria</taxon>
        <taxon>Pseudomonadati</taxon>
        <taxon>Bacteroidota</taxon>
        <taxon>Cytophagia</taxon>
        <taxon>Cytophagales</taxon>
        <taxon>Chryseotaleaceae</taxon>
        <taxon>Chryseosolibacter</taxon>
    </lineage>
</organism>
<comment type="caution">
    <text evidence="2">The sequence shown here is derived from an EMBL/GenBank/DDBJ whole genome shotgun (WGS) entry which is preliminary data.</text>
</comment>
<dbReference type="RefSeq" id="WP_254163954.1">
    <property type="nucleotide sequence ID" value="NZ_JAHESF010000013.1"/>
</dbReference>
<dbReference type="EMBL" id="JAHESF010000013">
    <property type="protein sequence ID" value="MBT1698081.1"/>
    <property type="molecule type" value="Genomic_DNA"/>
</dbReference>
<protein>
    <submittedName>
        <fullName evidence="2">Crp/Fnr family transcriptional regulator</fullName>
    </submittedName>
</protein>
<dbReference type="InterPro" id="IPR018490">
    <property type="entry name" value="cNMP-bd_dom_sf"/>
</dbReference>
<reference evidence="2 3" key="1">
    <citation type="submission" date="2021-05" db="EMBL/GenBank/DDBJ databases">
        <title>A Polyphasic approach of four new species of the genus Ohtaekwangia: Ohtaekwangia histidinii sp. nov., Ohtaekwangia cretensis sp. nov., Ohtaekwangia indiensis sp. nov., Ohtaekwangia reichenbachii sp. nov. from diverse environment.</title>
        <authorList>
            <person name="Octaviana S."/>
        </authorList>
    </citation>
    <scope>NUCLEOTIDE SEQUENCE [LARGE SCALE GENOMIC DNA]</scope>
    <source>
        <strain evidence="2 3">PWU4</strain>
    </source>
</reference>
<evidence type="ECO:0000313" key="3">
    <source>
        <dbReference type="Proteomes" id="UP001319200"/>
    </source>
</evidence>
<dbReference type="SUPFAM" id="SSF51206">
    <property type="entry name" value="cAMP-binding domain-like"/>
    <property type="match status" value="1"/>
</dbReference>
<proteinExistence type="predicted"/>
<dbReference type="Gene3D" id="2.60.120.10">
    <property type="entry name" value="Jelly Rolls"/>
    <property type="match status" value="1"/>
</dbReference>
<evidence type="ECO:0000259" key="1">
    <source>
        <dbReference type="Pfam" id="PF00027"/>
    </source>
</evidence>
<dbReference type="AlphaFoldDB" id="A0AAP2DKX5"/>
<dbReference type="InterPro" id="IPR014710">
    <property type="entry name" value="RmlC-like_jellyroll"/>
</dbReference>
<sequence length="188" mass="21912">MENIQKRIRDLYPLSEASFNKIAGRLTKVELPRGHVLFQANRIETSIYFLEKGIARAYCYDAEKEITFWFGFEGDVIFSYNSYVNNEPGYENVALLEDAVLYSIDNTVLQALFRSDLEIANWGRKLAERELIRTEKLFISRQFRTASERYHELLKAHPQLVQRVQLGHIASYLGITQVTLSRIRSENN</sequence>